<evidence type="ECO:0000259" key="2">
    <source>
        <dbReference type="SMART" id="SM00834"/>
    </source>
</evidence>
<reference evidence="3 4" key="1">
    <citation type="submission" date="2013-09" db="EMBL/GenBank/DDBJ databases">
        <title>Genome sequencing of Phaeobacter antarcticus sp. nov. SM1211.</title>
        <authorList>
            <person name="Zhang X.-Y."/>
            <person name="Liu C."/>
            <person name="Chen X.-L."/>
            <person name="Xie B.-B."/>
            <person name="Qin Q.-L."/>
            <person name="Rong J.-C."/>
            <person name="Zhang Y.-Z."/>
        </authorList>
    </citation>
    <scope>NUCLEOTIDE SEQUENCE [LARGE SCALE GENOMIC DNA]</scope>
    <source>
        <strain evidence="3 4">SM1211</strain>
    </source>
</reference>
<feature type="domain" description="Putative regulatory protein FmdB zinc ribbon" evidence="2">
    <location>
        <begin position="1"/>
        <end position="42"/>
    </location>
</feature>
<dbReference type="InterPro" id="IPR013429">
    <property type="entry name" value="Regulatory_FmdB_Zinc_ribbon"/>
</dbReference>
<evidence type="ECO:0000256" key="1">
    <source>
        <dbReference type="SAM" id="MobiDB-lite"/>
    </source>
</evidence>
<dbReference type="SMART" id="SM00834">
    <property type="entry name" value="CxxC_CXXC_SSSS"/>
    <property type="match status" value="1"/>
</dbReference>
<sequence>MPFYDYWCGDCGPFTAFASLANFAEPSDCPHYEQHAPRVLITAPRIAGMNSERRTAFETNERSADSPKRSSAHGPGCGCCSSGAKVSSKTLVRPDGSKSFPSKRPWMISH</sequence>
<organism evidence="3 4">
    <name type="scientific">Puniceibacterium antarcticum</name>
    <dbReference type="NCBI Taxonomy" id="1206336"/>
    <lineage>
        <taxon>Bacteria</taxon>
        <taxon>Pseudomonadati</taxon>
        <taxon>Pseudomonadota</taxon>
        <taxon>Alphaproteobacteria</taxon>
        <taxon>Rhodobacterales</taxon>
        <taxon>Paracoccaceae</taxon>
        <taxon>Puniceibacterium</taxon>
    </lineage>
</organism>
<protein>
    <recommendedName>
        <fullName evidence="2">Putative regulatory protein FmdB zinc ribbon domain-containing protein</fullName>
    </recommendedName>
</protein>
<comment type="caution">
    <text evidence="3">The sequence shown here is derived from an EMBL/GenBank/DDBJ whole genome shotgun (WGS) entry which is preliminary data.</text>
</comment>
<feature type="region of interest" description="Disordered" evidence="1">
    <location>
        <begin position="50"/>
        <end position="110"/>
    </location>
</feature>
<evidence type="ECO:0000313" key="3">
    <source>
        <dbReference type="EMBL" id="PIL21038.1"/>
    </source>
</evidence>
<evidence type="ECO:0000313" key="4">
    <source>
        <dbReference type="Proteomes" id="UP000231259"/>
    </source>
</evidence>
<name>A0A2G8RIY6_9RHOB</name>
<accession>A0A2G8RIY6</accession>
<dbReference type="EMBL" id="AWWI01000048">
    <property type="protein sequence ID" value="PIL21038.1"/>
    <property type="molecule type" value="Genomic_DNA"/>
</dbReference>
<gene>
    <name evidence="3" type="ORF">P775_06625</name>
</gene>
<dbReference type="AlphaFoldDB" id="A0A2G8RIY6"/>
<dbReference type="OrthoDB" id="9813321at2"/>
<feature type="compositionally biased region" description="Basic and acidic residues" evidence="1">
    <location>
        <begin position="51"/>
        <end position="68"/>
    </location>
</feature>
<dbReference type="Proteomes" id="UP000231259">
    <property type="component" value="Unassembled WGS sequence"/>
</dbReference>
<dbReference type="RefSeq" id="WP_099910196.1">
    <property type="nucleotide sequence ID" value="NZ_AWWI01000048.1"/>
</dbReference>
<keyword evidence="4" id="KW-1185">Reference proteome</keyword>
<dbReference type="NCBIfam" id="TIGR02605">
    <property type="entry name" value="CxxC_CxxC_SSSS"/>
    <property type="match status" value="1"/>
</dbReference>
<proteinExistence type="predicted"/>